<dbReference type="RefSeq" id="WP_380863589.1">
    <property type="nucleotide sequence ID" value="NZ_JBHSKM010000044.1"/>
</dbReference>
<protein>
    <submittedName>
        <fullName evidence="2">Quinol monooxygenase</fullName>
        <ecNumber evidence="2">1.-.-.-</ecNumber>
    </submittedName>
</protein>
<evidence type="ECO:0000313" key="3">
    <source>
        <dbReference type="Proteomes" id="UP001596263"/>
    </source>
</evidence>
<keyword evidence="2" id="KW-0560">Oxidoreductase</keyword>
<sequence>MLTIAIRFHVRPEWTERWPALVEEFTEATRSEEHNAWFWWARSVDDPCVYFLLEGHQEAGVADHLTSPLIPKIQREWPQALVETPKILMATVPGEGWQTMDLLPVPPS</sequence>
<dbReference type="InterPro" id="IPR011008">
    <property type="entry name" value="Dimeric_a/b-barrel"/>
</dbReference>
<dbReference type="Proteomes" id="UP001596263">
    <property type="component" value="Unassembled WGS sequence"/>
</dbReference>
<evidence type="ECO:0000313" key="2">
    <source>
        <dbReference type="EMBL" id="MFC5219647.1"/>
    </source>
</evidence>
<organism evidence="2 3">
    <name type="scientific">Streptomyces coerulescens</name>
    <dbReference type="NCBI Taxonomy" id="29304"/>
    <lineage>
        <taxon>Bacteria</taxon>
        <taxon>Bacillati</taxon>
        <taxon>Actinomycetota</taxon>
        <taxon>Actinomycetes</taxon>
        <taxon>Kitasatosporales</taxon>
        <taxon>Streptomycetaceae</taxon>
        <taxon>Streptomyces</taxon>
    </lineage>
</organism>
<dbReference type="InterPro" id="IPR007138">
    <property type="entry name" value="ABM_dom"/>
</dbReference>
<dbReference type="GO" id="GO:0004497">
    <property type="term" value="F:monooxygenase activity"/>
    <property type="evidence" value="ECO:0007669"/>
    <property type="project" value="UniProtKB-KW"/>
</dbReference>
<dbReference type="SUPFAM" id="SSF54909">
    <property type="entry name" value="Dimeric alpha+beta barrel"/>
    <property type="match status" value="1"/>
</dbReference>
<reference evidence="3" key="1">
    <citation type="journal article" date="2019" name="Int. J. Syst. Evol. Microbiol.">
        <title>The Global Catalogue of Microorganisms (GCM) 10K type strain sequencing project: providing services to taxonomists for standard genome sequencing and annotation.</title>
        <authorList>
            <consortium name="The Broad Institute Genomics Platform"/>
            <consortium name="The Broad Institute Genome Sequencing Center for Infectious Disease"/>
            <person name="Wu L."/>
            <person name="Ma J."/>
        </authorList>
    </citation>
    <scope>NUCLEOTIDE SEQUENCE [LARGE SCALE GENOMIC DNA]</scope>
    <source>
        <strain evidence="3">KCTC 42586</strain>
    </source>
</reference>
<name>A0ABW0CXQ6_STRCD</name>
<keyword evidence="3" id="KW-1185">Reference proteome</keyword>
<evidence type="ECO:0000259" key="1">
    <source>
        <dbReference type="Pfam" id="PF03992"/>
    </source>
</evidence>
<proteinExistence type="predicted"/>
<gene>
    <name evidence="2" type="ORF">ACFPQ9_38065</name>
</gene>
<feature type="domain" description="ABM" evidence="1">
    <location>
        <begin position="1"/>
        <end position="55"/>
    </location>
</feature>
<dbReference type="EMBL" id="JBHSKM010000044">
    <property type="protein sequence ID" value="MFC5219647.1"/>
    <property type="molecule type" value="Genomic_DNA"/>
</dbReference>
<accession>A0ABW0CXQ6</accession>
<comment type="caution">
    <text evidence="2">The sequence shown here is derived from an EMBL/GenBank/DDBJ whole genome shotgun (WGS) entry which is preliminary data.</text>
</comment>
<dbReference type="Gene3D" id="3.30.70.100">
    <property type="match status" value="1"/>
</dbReference>
<keyword evidence="2" id="KW-0503">Monooxygenase</keyword>
<dbReference type="EC" id="1.-.-.-" evidence="2"/>
<dbReference type="Pfam" id="PF03992">
    <property type="entry name" value="ABM"/>
    <property type="match status" value="1"/>
</dbReference>